<proteinExistence type="predicted"/>
<comment type="caution">
    <text evidence="6">The sequence shown here is derived from an EMBL/GenBank/DDBJ whole genome shotgun (WGS) entry which is preliminary data.</text>
</comment>
<protein>
    <submittedName>
        <fullName evidence="6">Dihydroxy-acid dehydratase</fullName>
    </submittedName>
</protein>
<reference evidence="6 7" key="1">
    <citation type="submission" date="2021-01" db="EMBL/GenBank/DDBJ databases">
        <title>Roseomonas sp. nov, a bacterium isolated from an oil production mixture in Yumen Oilfield.</title>
        <authorList>
            <person name="Wu D."/>
        </authorList>
    </citation>
    <scope>NUCLEOTIDE SEQUENCE [LARGE SCALE GENOMIC DNA]</scope>
    <source>
        <strain evidence="6 7">ROY-5-3</strain>
    </source>
</reference>
<evidence type="ECO:0000313" key="6">
    <source>
        <dbReference type="EMBL" id="MBU8545892.1"/>
    </source>
</evidence>
<dbReference type="NCBIfam" id="NF009560">
    <property type="entry name" value="PRK13017.1"/>
    <property type="match status" value="1"/>
</dbReference>
<evidence type="ECO:0000259" key="5">
    <source>
        <dbReference type="Pfam" id="PF24877"/>
    </source>
</evidence>
<evidence type="ECO:0000256" key="1">
    <source>
        <dbReference type="ARBA" id="ARBA00022723"/>
    </source>
</evidence>
<dbReference type="InterPro" id="IPR020558">
    <property type="entry name" value="DiOHA_6PGluconate_deHydtase_CS"/>
</dbReference>
<accession>A0ABS6HDK0</accession>
<dbReference type="Proteomes" id="UP000689967">
    <property type="component" value="Unassembled WGS sequence"/>
</dbReference>
<keyword evidence="1" id="KW-0479">Metal-binding</keyword>
<dbReference type="InterPro" id="IPR000581">
    <property type="entry name" value="ILV_EDD_N"/>
</dbReference>
<dbReference type="NCBIfam" id="NF004784">
    <property type="entry name" value="PRK06131.1"/>
    <property type="match status" value="1"/>
</dbReference>
<dbReference type="EMBL" id="JAERQM010000006">
    <property type="protein sequence ID" value="MBU8545892.1"/>
    <property type="molecule type" value="Genomic_DNA"/>
</dbReference>
<dbReference type="PROSITE" id="PS00886">
    <property type="entry name" value="ILVD_EDD_1"/>
    <property type="match status" value="1"/>
</dbReference>
<evidence type="ECO:0000256" key="2">
    <source>
        <dbReference type="ARBA" id="ARBA00023004"/>
    </source>
</evidence>
<dbReference type="Pfam" id="PF00920">
    <property type="entry name" value="ILVD_EDD_N"/>
    <property type="match status" value="1"/>
</dbReference>
<feature type="domain" description="Dihydroxy-acid/6-phosphogluconate dehydratase N-terminal" evidence="4">
    <location>
        <begin position="49"/>
        <end position="360"/>
    </location>
</feature>
<keyword evidence="2" id="KW-0408">Iron</keyword>
<evidence type="ECO:0000256" key="3">
    <source>
        <dbReference type="ARBA" id="ARBA00023014"/>
    </source>
</evidence>
<evidence type="ECO:0000259" key="4">
    <source>
        <dbReference type="Pfam" id="PF00920"/>
    </source>
</evidence>
<feature type="domain" description="Dihydroxy-acid/6-phosphogluconate dehydratase C-terminal" evidence="5">
    <location>
        <begin position="371"/>
        <end position="565"/>
    </location>
</feature>
<dbReference type="PANTHER" id="PTHR43183">
    <property type="entry name" value="HYPOTHETICAL DIHYDROXYACID DEHYDRATASE (EUROFUNG)-RELATED"/>
    <property type="match status" value="1"/>
</dbReference>
<organism evidence="6 7">
    <name type="scientific">Falsiroseomonas oleicola</name>
    <dbReference type="NCBI Taxonomy" id="2801474"/>
    <lineage>
        <taxon>Bacteria</taxon>
        <taxon>Pseudomonadati</taxon>
        <taxon>Pseudomonadota</taxon>
        <taxon>Alphaproteobacteria</taxon>
        <taxon>Acetobacterales</taxon>
        <taxon>Roseomonadaceae</taxon>
        <taxon>Falsiroseomonas</taxon>
    </lineage>
</organism>
<dbReference type="InterPro" id="IPR052352">
    <property type="entry name" value="Sugar_Degrad_Dehydratases"/>
</dbReference>
<keyword evidence="3" id="KW-0411">Iron-sulfur</keyword>
<evidence type="ECO:0000313" key="7">
    <source>
        <dbReference type="Proteomes" id="UP000689967"/>
    </source>
</evidence>
<name>A0ABS6HDK0_9PROT</name>
<dbReference type="NCBIfam" id="NF009559">
    <property type="entry name" value="PRK13016.1"/>
    <property type="match status" value="1"/>
</dbReference>
<gene>
    <name evidence="6" type="ORF">JJQ90_19370</name>
</gene>
<sequence>MAENSKGAARKRPEDLRSHRWFGVDDLRAFGHRSRMLQMGFSESDFRGKPVIGIINTWSELSPCHFHFRTRAEEVKRGVWQAGGFPVELPAHPVTEQYMKPTSMLYRNMLAMETEELARSQPCDGLVLLGGCDKTPPGLVMGALSAGLPFIFVPAGPMNSGSWRGKTLGSGSDAWKYNAELRAGNITPAQWKDMEGGMARSFGTCMTAGTAATMMLAVEAMGLTLPGASSIPAADSAHPRMATDSGKRIVDMVWDDETPAKLLSQGSIDNAVAATMAFGGSTNAIVHIIAMARRAGLELDLERFDAISRRVPLIANLRPNGDTYLMADFFFAGGSRAFLNRLGPHLDLTAKTVSGATLGEDIADADVFNEEIIRPLDRPLQAEGGLAVLKGTLAPRGAVIKTSAADPRLLSHTGPAVVFENYADLKKRLDDPDLDVTADSVLVMKSGGPQGGPGMPEWGMMPIPQKLLKQGVRDMVRLSDARMSGTSYGTCVLHVAPESHVGGPLALVKDGDLIRLDVPNRKLDLLVDEAEMARRQAAWVPPARRYARGWTSMYLDQVTQADEGCDLRFLEAGAATPEPDIY</sequence>
<keyword evidence="7" id="KW-1185">Reference proteome</keyword>
<dbReference type="PANTHER" id="PTHR43183:SF2">
    <property type="entry name" value="DIHYDROXY-ACID DEHYDRATASE"/>
    <property type="match status" value="1"/>
</dbReference>
<dbReference type="Pfam" id="PF24877">
    <property type="entry name" value="ILV_EDD_C"/>
    <property type="match status" value="1"/>
</dbReference>
<dbReference type="RefSeq" id="WP_216877910.1">
    <property type="nucleotide sequence ID" value="NZ_JAERQM010000006.1"/>
</dbReference>
<dbReference type="InterPro" id="IPR056740">
    <property type="entry name" value="ILV_EDD_C"/>
</dbReference>